<feature type="transmembrane region" description="Helical" evidence="10">
    <location>
        <begin position="585"/>
        <end position="605"/>
    </location>
</feature>
<feature type="region of interest" description="Disordered" evidence="9">
    <location>
        <begin position="296"/>
        <end position="327"/>
    </location>
</feature>
<dbReference type="Pfam" id="PF00001">
    <property type="entry name" value="7tm_1"/>
    <property type="match status" value="1"/>
</dbReference>
<name>C3ZNL1_BRAFL</name>
<feature type="transmembrane region" description="Helical" evidence="10">
    <location>
        <begin position="174"/>
        <end position="196"/>
    </location>
</feature>
<evidence type="ECO:0000256" key="8">
    <source>
        <dbReference type="ARBA" id="ARBA00023224"/>
    </source>
</evidence>
<feature type="domain" description="G-protein coupled receptors family 1 profile" evidence="11">
    <location>
        <begin position="25"/>
        <end position="508"/>
    </location>
</feature>
<feature type="transmembrane region" description="Helical" evidence="10">
    <location>
        <begin position="689"/>
        <end position="714"/>
    </location>
</feature>
<dbReference type="PRINTS" id="PR00237">
    <property type="entry name" value="GPCRRHODOPSN"/>
</dbReference>
<evidence type="ECO:0000256" key="4">
    <source>
        <dbReference type="ARBA" id="ARBA00022989"/>
    </source>
</evidence>
<dbReference type="Gene3D" id="1.20.1070.10">
    <property type="entry name" value="Rhodopsin 7-helix transmembrane proteins"/>
    <property type="match status" value="2"/>
</dbReference>
<dbReference type="AlphaFoldDB" id="C3ZNL1"/>
<evidence type="ECO:0000256" key="1">
    <source>
        <dbReference type="ARBA" id="ARBA00004651"/>
    </source>
</evidence>
<keyword evidence="6 10" id="KW-0472">Membrane</keyword>
<dbReference type="GO" id="GO:0004930">
    <property type="term" value="F:G protein-coupled receptor activity"/>
    <property type="evidence" value="ECO:0007669"/>
    <property type="project" value="UniProtKB-KW"/>
</dbReference>
<evidence type="ECO:0000256" key="5">
    <source>
        <dbReference type="ARBA" id="ARBA00023040"/>
    </source>
</evidence>
<dbReference type="SUPFAM" id="SSF81321">
    <property type="entry name" value="Family A G protein-coupled receptor-like"/>
    <property type="match status" value="1"/>
</dbReference>
<dbReference type="eggNOG" id="KOG3656">
    <property type="taxonomic scope" value="Eukaryota"/>
</dbReference>
<feature type="transmembrane region" description="Helical" evidence="10">
    <location>
        <begin position="6"/>
        <end position="35"/>
    </location>
</feature>
<evidence type="ECO:0000256" key="6">
    <source>
        <dbReference type="ARBA" id="ARBA00023136"/>
    </source>
</evidence>
<dbReference type="STRING" id="7739.C3ZNL1"/>
<evidence type="ECO:0000256" key="2">
    <source>
        <dbReference type="ARBA" id="ARBA00022475"/>
    </source>
</evidence>
<evidence type="ECO:0000256" key="7">
    <source>
        <dbReference type="ARBA" id="ARBA00023170"/>
    </source>
</evidence>
<evidence type="ECO:0000313" key="12">
    <source>
        <dbReference type="EMBL" id="EEN45863.1"/>
    </source>
</evidence>
<evidence type="ECO:0000256" key="9">
    <source>
        <dbReference type="SAM" id="MobiDB-lite"/>
    </source>
</evidence>
<keyword evidence="4 10" id="KW-1133">Transmembrane helix</keyword>
<keyword evidence="3 10" id="KW-0812">Transmembrane</keyword>
<dbReference type="FunFam" id="1.20.1070.10:FF:000568">
    <property type="entry name" value="Uncharacterized protein"/>
    <property type="match status" value="1"/>
</dbReference>
<organism>
    <name type="scientific">Branchiostoma floridae</name>
    <name type="common">Florida lancelet</name>
    <name type="synonym">Amphioxus</name>
    <dbReference type="NCBI Taxonomy" id="7739"/>
    <lineage>
        <taxon>Eukaryota</taxon>
        <taxon>Metazoa</taxon>
        <taxon>Chordata</taxon>
        <taxon>Cephalochordata</taxon>
        <taxon>Leptocardii</taxon>
        <taxon>Amphioxiformes</taxon>
        <taxon>Branchiostomatidae</taxon>
        <taxon>Branchiostoma</taxon>
    </lineage>
</organism>
<reference evidence="12" key="1">
    <citation type="journal article" date="2008" name="Nature">
        <title>The amphioxus genome and the evolution of the chordate karyotype.</title>
        <authorList>
            <consortium name="US DOE Joint Genome Institute (JGI-PGF)"/>
            <person name="Putnam N.H."/>
            <person name="Butts T."/>
            <person name="Ferrier D.E.K."/>
            <person name="Furlong R.F."/>
            <person name="Hellsten U."/>
            <person name="Kawashima T."/>
            <person name="Robinson-Rechavi M."/>
            <person name="Shoguchi E."/>
            <person name="Terry A."/>
            <person name="Yu J.-K."/>
            <person name="Benito-Gutierrez E.L."/>
            <person name="Dubchak I."/>
            <person name="Garcia-Fernandez J."/>
            <person name="Gibson-Brown J.J."/>
            <person name="Grigoriev I.V."/>
            <person name="Horton A.C."/>
            <person name="de Jong P.J."/>
            <person name="Jurka J."/>
            <person name="Kapitonov V.V."/>
            <person name="Kohara Y."/>
            <person name="Kuroki Y."/>
            <person name="Lindquist E."/>
            <person name="Lucas S."/>
            <person name="Osoegawa K."/>
            <person name="Pennacchio L.A."/>
            <person name="Salamov A.A."/>
            <person name="Satou Y."/>
            <person name="Sauka-Spengler T."/>
            <person name="Schmutz J."/>
            <person name="Shin-I T."/>
            <person name="Toyoda A."/>
            <person name="Bronner-Fraser M."/>
            <person name="Fujiyama A."/>
            <person name="Holland L.Z."/>
            <person name="Holland P.W.H."/>
            <person name="Satoh N."/>
            <person name="Rokhsar D.S."/>
        </authorList>
    </citation>
    <scope>NUCLEOTIDE SEQUENCE [LARGE SCALE GENOMIC DNA]</scope>
    <source>
        <strain evidence="12">S238N-H82</strain>
        <tissue evidence="12">Testes</tissue>
    </source>
</reference>
<feature type="transmembrane region" description="Helical" evidence="10">
    <location>
        <begin position="653"/>
        <end position="677"/>
    </location>
</feature>
<dbReference type="CDD" id="cd00637">
    <property type="entry name" value="7tm_classA_rhodopsin-like"/>
    <property type="match status" value="1"/>
</dbReference>
<evidence type="ECO:0000259" key="11">
    <source>
        <dbReference type="PROSITE" id="PS50262"/>
    </source>
</evidence>
<protein>
    <recommendedName>
        <fullName evidence="11">G-protein coupled receptors family 1 profile domain-containing protein</fullName>
    </recommendedName>
</protein>
<keyword evidence="2" id="KW-1003">Cell membrane</keyword>
<keyword evidence="5" id="KW-0297">G-protein coupled receptor</keyword>
<feature type="transmembrane region" description="Helical" evidence="10">
    <location>
        <begin position="489"/>
        <end position="511"/>
    </location>
</feature>
<dbReference type="GO" id="GO:0005886">
    <property type="term" value="C:plasma membrane"/>
    <property type="evidence" value="ECO:0007669"/>
    <property type="project" value="UniProtKB-SubCell"/>
</dbReference>
<feature type="transmembrane region" description="Helical" evidence="10">
    <location>
        <begin position="458"/>
        <end position="477"/>
    </location>
</feature>
<feature type="transmembrane region" description="Helical" evidence="10">
    <location>
        <begin position="617"/>
        <end position="641"/>
    </location>
</feature>
<comment type="subcellular location">
    <subcellularLocation>
        <location evidence="1">Cell membrane</location>
        <topology evidence="1">Multi-pass membrane protein</topology>
    </subcellularLocation>
</comment>
<dbReference type="PROSITE" id="PS50262">
    <property type="entry name" value="G_PROTEIN_RECEP_F1_2"/>
    <property type="match status" value="1"/>
</dbReference>
<keyword evidence="8" id="KW-0807">Transducer</keyword>
<dbReference type="PANTHER" id="PTHR24228">
    <property type="entry name" value="B2 BRADYKININ RECEPTOR/ANGIOTENSIN II RECEPTOR"/>
    <property type="match status" value="1"/>
</dbReference>
<proteinExistence type="predicted"/>
<evidence type="ECO:0000256" key="10">
    <source>
        <dbReference type="SAM" id="Phobius"/>
    </source>
</evidence>
<dbReference type="EMBL" id="GG666652">
    <property type="protein sequence ID" value="EEN45863.1"/>
    <property type="molecule type" value="Genomic_DNA"/>
</dbReference>
<dbReference type="InterPro" id="IPR017452">
    <property type="entry name" value="GPCR_Rhodpsn_7TM"/>
</dbReference>
<keyword evidence="7" id="KW-0675">Receptor</keyword>
<feature type="transmembrane region" description="Helical" evidence="10">
    <location>
        <begin position="555"/>
        <end position="578"/>
    </location>
</feature>
<evidence type="ECO:0000256" key="3">
    <source>
        <dbReference type="ARBA" id="ARBA00022692"/>
    </source>
</evidence>
<dbReference type="PANTHER" id="PTHR24228:SF72">
    <property type="entry name" value="G-PROTEIN COUPLED RECEPTORS FAMILY 1 PROFILE DOMAIN-CONTAINING PROTEIN"/>
    <property type="match status" value="1"/>
</dbReference>
<feature type="transmembrane region" description="Helical" evidence="10">
    <location>
        <begin position="47"/>
        <end position="66"/>
    </location>
</feature>
<feature type="transmembrane region" description="Helical" evidence="10">
    <location>
        <begin position="125"/>
        <end position="145"/>
    </location>
</feature>
<dbReference type="InParanoid" id="C3ZNL1"/>
<feature type="transmembrane region" description="Helical" evidence="10">
    <location>
        <begin position="86"/>
        <end position="105"/>
    </location>
</feature>
<sequence length="757" mass="82677">MTISPVLQYVVVVIMIIFIAQSIIGNLMVILALTLCPSLRKRENAPLASLSVSDILFTALHPPMWVNVLLNPEFRLPWGLCVLQSYTAPVLWGVSLCHMGCIAVYRYFRVIHFHRFPAMTSTKAVCAEVALAWLVPVLAFIAPHVHPVDSVSYSQKLKRCAAVRMINTQVKTTLAVGVLILPCVVAMVFYVAMYMATRRSTNTILVNSRQNSASASCMSHAEHTNNVIDTRETGENAGNTRSELTTKTNDFTVEDQEICLPGSISIAPKDNTQNKEVRIVCKKKQVGMQVPKIFYPDHESVNRPSTSFSSDPNTLHTTTDDTATRKPKRNNLLLSDWTTESGQLPLESIDLATIHSNKTCGSKAGILTQKKTNPRLTVSLSLESRTSEDRDFRITEDNISSVSDRDTTTLQPPSDRCRSPRTLLTLSGNRSATTSLASIRDVGRQFDFRRSRAEREMFKMLMSIFVCCVVCNVPAMVMVIIDDRVSEEAFLIGLLLWAGNAAANPIIYGVMNTKIRKGFRPTLQASQLLPAIFSILCLPQKLLAKMSYSKGIAKGLGAAMVGFGIISVILGVVSVVVGANSAFNCNWFAIVSGSIVIVAGILGFVSGKMTDSKGSMVVGFLAASIISILINLACLILIVPGTQVGLARPEIPASLYANAFSILLNLTTVLVITPGYITGDDFPLKGKTWAVWIPSCIFAFFEMVTAVCCCILCLESMVGYFTKREPGPVLYKDEQATMLPASGQEAVQVEEEGDKTK</sequence>
<feature type="transmembrane region" description="Helical" evidence="10">
    <location>
        <begin position="523"/>
        <end position="543"/>
    </location>
</feature>
<dbReference type="InterPro" id="IPR000276">
    <property type="entry name" value="GPCR_Rhodpsn"/>
</dbReference>
<gene>
    <name evidence="12" type="ORF">BRAFLDRAFT_129444</name>
</gene>
<accession>C3ZNL1</accession>